<evidence type="ECO:0000313" key="2">
    <source>
        <dbReference type="EMBL" id="GFH33525.1"/>
    </source>
</evidence>
<gene>
    <name evidence="2" type="ORF">HaLaN_32910</name>
</gene>
<protein>
    <submittedName>
        <fullName evidence="2">Uncharacterized protein</fullName>
    </submittedName>
</protein>
<name>A0A6A0AM31_HAELA</name>
<evidence type="ECO:0000313" key="3">
    <source>
        <dbReference type="Proteomes" id="UP000485058"/>
    </source>
</evidence>
<accession>A0A6A0AM31</accession>
<feature type="compositionally biased region" description="Polar residues" evidence="1">
    <location>
        <begin position="35"/>
        <end position="49"/>
    </location>
</feature>
<proteinExistence type="predicted"/>
<organism evidence="2 3">
    <name type="scientific">Haematococcus lacustris</name>
    <name type="common">Green alga</name>
    <name type="synonym">Haematococcus pluvialis</name>
    <dbReference type="NCBI Taxonomy" id="44745"/>
    <lineage>
        <taxon>Eukaryota</taxon>
        <taxon>Viridiplantae</taxon>
        <taxon>Chlorophyta</taxon>
        <taxon>core chlorophytes</taxon>
        <taxon>Chlorophyceae</taxon>
        <taxon>CS clade</taxon>
        <taxon>Chlamydomonadales</taxon>
        <taxon>Haematococcaceae</taxon>
        <taxon>Haematococcus</taxon>
    </lineage>
</organism>
<dbReference type="Proteomes" id="UP000485058">
    <property type="component" value="Unassembled WGS sequence"/>
</dbReference>
<keyword evidence="3" id="KW-1185">Reference proteome</keyword>
<dbReference type="AlphaFoldDB" id="A0A6A0AM31"/>
<comment type="caution">
    <text evidence="2">The sequence shown here is derived from an EMBL/GenBank/DDBJ whole genome shotgun (WGS) entry which is preliminary data.</text>
</comment>
<sequence length="91" mass="9869">PGGCQWSSPYTVQQPCVLSRPCTLRLAINVYMANPPSTQSRSARQSSMPRFQLPAEPGAQPEGVPQGRFSPVPGQTIVPDDLAELQHRVAQ</sequence>
<feature type="non-terminal residue" evidence="2">
    <location>
        <position position="1"/>
    </location>
</feature>
<reference evidence="2 3" key="1">
    <citation type="submission" date="2020-02" db="EMBL/GenBank/DDBJ databases">
        <title>Draft genome sequence of Haematococcus lacustris strain NIES-144.</title>
        <authorList>
            <person name="Morimoto D."/>
            <person name="Nakagawa S."/>
            <person name="Yoshida T."/>
            <person name="Sawayama S."/>
        </authorList>
    </citation>
    <scope>NUCLEOTIDE SEQUENCE [LARGE SCALE GENOMIC DNA]</scope>
    <source>
        <strain evidence="2 3">NIES-144</strain>
    </source>
</reference>
<evidence type="ECO:0000256" key="1">
    <source>
        <dbReference type="SAM" id="MobiDB-lite"/>
    </source>
</evidence>
<feature type="region of interest" description="Disordered" evidence="1">
    <location>
        <begin position="35"/>
        <end position="77"/>
    </location>
</feature>
<dbReference type="EMBL" id="BLLF01008800">
    <property type="protein sequence ID" value="GFH33525.1"/>
    <property type="molecule type" value="Genomic_DNA"/>
</dbReference>
<feature type="non-terminal residue" evidence="2">
    <location>
        <position position="91"/>
    </location>
</feature>